<sequence>MPEISRLSGGSDCFELAFVEREATPNWAMKLGIRLHLAGLSLSNTVSELDRFGVDRARSTVHNWVQKADLQPSGGKNPDHVAVDETVIQINDQQYWLYAAVDPNTNKFLHVKLGTAQNRGLSELFFGELREKHDVEDVPRNQGFLVCERDVLRLVNAVFLVDGAPWLQEALRRHGLRFQHVTHGNRNAVERLYKEIKRRTNQFANHFRHADPATAETWLLAQAFCQNQLI</sequence>
<keyword evidence="2" id="KW-1185">Reference proteome</keyword>
<accession>A0AAV3SA71</accession>
<reference evidence="1 2" key="1">
    <citation type="journal article" date="2019" name="Int. J. Syst. Evol. Microbiol.">
        <title>The Global Catalogue of Microorganisms (GCM) 10K type strain sequencing project: providing services to taxonomists for standard genome sequencing and annotation.</title>
        <authorList>
            <consortium name="The Broad Institute Genomics Platform"/>
            <consortium name="The Broad Institute Genome Sequencing Center for Infectious Disease"/>
            <person name="Wu L."/>
            <person name="Ma J."/>
        </authorList>
    </citation>
    <scope>NUCLEOTIDE SEQUENCE [LARGE SCALE GENOMIC DNA]</scope>
    <source>
        <strain evidence="1 2">JCM 16330</strain>
    </source>
</reference>
<dbReference type="PANTHER" id="PTHR39967">
    <property type="match status" value="1"/>
</dbReference>
<protein>
    <submittedName>
        <fullName evidence="1">IS6-like element ISH29 family transposase</fullName>
    </submittedName>
</protein>
<evidence type="ECO:0000313" key="1">
    <source>
        <dbReference type="EMBL" id="GAA0307682.1"/>
    </source>
</evidence>
<dbReference type="PANTHER" id="PTHR39967:SF1">
    <property type="entry name" value="ISH14-TYPE TRANSPOSASE HSIRS44"/>
    <property type="match status" value="1"/>
</dbReference>
<organism evidence="1 2">
    <name type="scientific">Halarchaeum salinum</name>
    <dbReference type="NCBI Taxonomy" id="489912"/>
    <lineage>
        <taxon>Archaea</taxon>
        <taxon>Methanobacteriati</taxon>
        <taxon>Methanobacteriota</taxon>
        <taxon>Stenosarchaea group</taxon>
        <taxon>Halobacteria</taxon>
        <taxon>Halobacteriales</taxon>
        <taxon>Halobacteriaceae</taxon>
    </lineage>
</organism>
<gene>
    <name evidence="1" type="ORF">GCM10009066_21670</name>
</gene>
<comment type="caution">
    <text evidence="1">The sequence shown here is derived from an EMBL/GenBank/DDBJ whole genome shotgun (WGS) entry which is preliminary data.</text>
</comment>
<dbReference type="AlphaFoldDB" id="A0AAV3SA71"/>
<evidence type="ECO:0000313" key="2">
    <source>
        <dbReference type="Proteomes" id="UP001500837"/>
    </source>
</evidence>
<dbReference type="Proteomes" id="UP001500837">
    <property type="component" value="Unassembled WGS sequence"/>
</dbReference>
<dbReference type="EMBL" id="BAAABL010000067">
    <property type="protein sequence ID" value="GAA0307682.1"/>
    <property type="molecule type" value="Genomic_DNA"/>
</dbReference>
<name>A0AAV3SA71_9EURY</name>
<dbReference type="RefSeq" id="WP_211312043.1">
    <property type="nucleotide sequence ID" value="NZ_BAAABL010000067.1"/>
</dbReference>
<proteinExistence type="predicted"/>